<keyword evidence="1" id="KW-0472">Membrane</keyword>
<dbReference type="EMBL" id="JBHTBN010000001">
    <property type="protein sequence ID" value="MFC7356906.1"/>
    <property type="molecule type" value="Genomic_DNA"/>
</dbReference>
<dbReference type="InterPro" id="IPR046125">
    <property type="entry name" value="DUF6122"/>
</dbReference>
<reference evidence="3" key="1">
    <citation type="journal article" date="2019" name="Int. J. Syst. Evol. Microbiol.">
        <title>The Global Catalogue of Microorganisms (GCM) 10K type strain sequencing project: providing services to taxonomists for standard genome sequencing and annotation.</title>
        <authorList>
            <consortium name="The Broad Institute Genomics Platform"/>
            <consortium name="The Broad Institute Genome Sequencing Center for Infectious Disease"/>
            <person name="Wu L."/>
            <person name="Ma J."/>
        </authorList>
    </citation>
    <scope>NUCLEOTIDE SEQUENCE [LARGE SCALE GENOMIC DNA]</scope>
    <source>
        <strain evidence="3">CGMCC 1.16306</strain>
    </source>
</reference>
<keyword evidence="1" id="KW-0812">Transmembrane</keyword>
<proteinExistence type="predicted"/>
<evidence type="ECO:0000256" key="1">
    <source>
        <dbReference type="SAM" id="Phobius"/>
    </source>
</evidence>
<protein>
    <submittedName>
        <fullName evidence="2">DUF6122 family protein</fullName>
    </submittedName>
</protein>
<organism evidence="2 3">
    <name type="scientific">Jejudonia soesokkakensis</name>
    <dbReference type="NCBI Taxonomy" id="1323432"/>
    <lineage>
        <taxon>Bacteria</taxon>
        <taxon>Pseudomonadati</taxon>
        <taxon>Bacteroidota</taxon>
        <taxon>Flavobacteriia</taxon>
        <taxon>Flavobacteriales</taxon>
        <taxon>Flavobacteriaceae</taxon>
        <taxon>Jejudonia</taxon>
    </lineage>
</organism>
<comment type="caution">
    <text evidence="2">The sequence shown here is derived from an EMBL/GenBank/DDBJ whole genome shotgun (WGS) entry which is preliminary data.</text>
</comment>
<keyword evidence="1" id="KW-1133">Transmembrane helix</keyword>
<sequence>MWQTVIHYGLHLLLPLGVALLFYKTYWKKAFLIMIAMMVVDADHLFADPVFDPNRCSVGFHLFHSYGAIGCYVVLLFFKPFRLVALGLLLHMVADGVDCLM</sequence>
<name>A0ABW2MT87_9FLAO</name>
<evidence type="ECO:0000313" key="2">
    <source>
        <dbReference type="EMBL" id="MFC7356906.1"/>
    </source>
</evidence>
<evidence type="ECO:0000313" key="3">
    <source>
        <dbReference type="Proteomes" id="UP001596415"/>
    </source>
</evidence>
<feature type="transmembrane region" description="Helical" evidence="1">
    <location>
        <begin position="6"/>
        <end position="23"/>
    </location>
</feature>
<dbReference type="RefSeq" id="WP_380216743.1">
    <property type="nucleotide sequence ID" value="NZ_JBHTBN010000001.1"/>
</dbReference>
<feature type="transmembrane region" description="Helical" evidence="1">
    <location>
        <begin position="30"/>
        <end position="47"/>
    </location>
</feature>
<accession>A0ABW2MT87</accession>
<dbReference type="Proteomes" id="UP001596415">
    <property type="component" value="Unassembled WGS sequence"/>
</dbReference>
<keyword evidence="3" id="KW-1185">Reference proteome</keyword>
<feature type="transmembrane region" description="Helical" evidence="1">
    <location>
        <begin position="59"/>
        <end position="78"/>
    </location>
</feature>
<gene>
    <name evidence="2" type="ORF">ACFQO1_04335</name>
</gene>
<dbReference type="Pfam" id="PF19617">
    <property type="entry name" value="DUF6122"/>
    <property type="match status" value="1"/>
</dbReference>